<keyword evidence="2" id="KW-0812">Transmembrane</keyword>
<dbReference type="RefSeq" id="WP_344958408.1">
    <property type="nucleotide sequence ID" value="NZ_BAAAZG010000070.1"/>
</dbReference>
<comment type="caution">
    <text evidence="3">The sequence shown here is derived from an EMBL/GenBank/DDBJ whole genome shotgun (WGS) entry which is preliminary data.</text>
</comment>
<feature type="transmembrane region" description="Helical" evidence="2">
    <location>
        <begin position="64"/>
        <end position="84"/>
    </location>
</feature>
<gene>
    <name evidence="3" type="ORF">GCM10022214_81890</name>
</gene>
<evidence type="ECO:0000256" key="2">
    <source>
        <dbReference type="SAM" id="Phobius"/>
    </source>
</evidence>
<accession>A0ABP7X2N4</accession>
<dbReference type="Proteomes" id="UP001500683">
    <property type="component" value="Unassembled WGS sequence"/>
</dbReference>
<sequence>MRREETRPTLARSAARGLVAAMAMTGIRTVTAAVGSYEKSPPEAIFEKHAPGRIRRLPRRQREAVTELAHWAYGTGGGVMFGLLPRRVRLHRAAGPVYGLSIWLAFELGIAPLLGVRHTRSRPALWRAVVAVDHILYGIVVAGWLAPEPSLPPEPSNEKESAEDSSGQEMTSGTEARRN</sequence>
<proteinExistence type="predicted"/>
<keyword evidence="2" id="KW-0472">Membrane</keyword>
<dbReference type="EMBL" id="BAAAZG010000070">
    <property type="protein sequence ID" value="GAA4103242.1"/>
    <property type="molecule type" value="Genomic_DNA"/>
</dbReference>
<evidence type="ECO:0000313" key="3">
    <source>
        <dbReference type="EMBL" id="GAA4103242.1"/>
    </source>
</evidence>
<reference evidence="4" key="1">
    <citation type="journal article" date="2019" name="Int. J. Syst. Evol. Microbiol.">
        <title>The Global Catalogue of Microorganisms (GCM) 10K type strain sequencing project: providing services to taxonomists for standard genome sequencing and annotation.</title>
        <authorList>
            <consortium name="The Broad Institute Genomics Platform"/>
            <consortium name="The Broad Institute Genome Sequencing Center for Infectious Disease"/>
            <person name="Wu L."/>
            <person name="Ma J."/>
        </authorList>
    </citation>
    <scope>NUCLEOTIDE SEQUENCE [LARGE SCALE GENOMIC DNA]</scope>
    <source>
        <strain evidence="4">JCM 16702</strain>
    </source>
</reference>
<evidence type="ECO:0000256" key="1">
    <source>
        <dbReference type="SAM" id="MobiDB-lite"/>
    </source>
</evidence>
<keyword evidence="2" id="KW-1133">Transmembrane helix</keyword>
<feature type="transmembrane region" description="Helical" evidence="2">
    <location>
        <begin position="96"/>
        <end position="116"/>
    </location>
</feature>
<feature type="region of interest" description="Disordered" evidence="1">
    <location>
        <begin position="150"/>
        <end position="179"/>
    </location>
</feature>
<protein>
    <recommendedName>
        <fullName evidence="5">DUF1440 domain-containing protein</fullName>
    </recommendedName>
</protein>
<organism evidence="3 4">
    <name type="scientific">Actinomadura miaoliensis</name>
    <dbReference type="NCBI Taxonomy" id="430685"/>
    <lineage>
        <taxon>Bacteria</taxon>
        <taxon>Bacillati</taxon>
        <taxon>Actinomycetota</taxon>
        <taxon>Actinomycetes</taxon>
        <taxon>Streptosporangiales</taxon>
        <taxon>Thermomonosporaceae</taxon>
        <taxon>Actinomadura</taxon>
    </lineage>
</organism>
<feature type="transmembrane region" description="Helical" evidence="2">
    <location>
        <begin position="128"/>
        <end position="146"/>
    </location>
</feature>
<keyword evidence="4" id="KW-1185">Reference proteome</keyword>
<feature type="compositionally biased region" description="Polar residues" evidence="1">
    <location>
        <begin position="164"/>
        <end position="179"/>
    </location>
</feature>
<evidence type="ECO:0000313" key="4">
    <source>
        <dbReference type="Proteomes" id="UP001500683"/>
    </source>
</evidence>
<name>A0ABP7X2N4_9ACTN</name>
<evidence type="ECO:0008006" key="5">
    <source>
        <dbReference type="Google" id="ProtNLM"/>
    </source>
</evidence>